<name>A0A6A5XQU1_9PLEO</name>
<organism evidence="1 2">
    <name type="scientific">Aaosphaeria arxii CBS 175.79</name>
    <dbReference type="NCBI Taxonomy" id="1450172"/>
    <lineage>
        <taxon>Eukaryota</taxon>
        <taxon>Fungi</taxon>
        <taxon>Dikarya</taxon>
        <taxon>Ascomycota</taxon>
        <taxon>Pezizomycotina</taxon>
        <taxon>Dothideomycetes</taxon>
        <taxon>Pleosporomycetidae</taxon>
        <taxon>Pleosporales</taxon>
        <taxon>Pleosporales incertae sedis</taxon>
        <taxon>Aaosphaeria</taxon>
    </lineage>
</organism>
<keyword evidence="2" id="KW-1185">Reference proteome</keyword>
<proteinExistence type="predicted"/>
<gene>
    <name evidence="1" type="ORF">BU24DRAFT_173451</name>
</gene>
<dbReference type="GeneID" id="54278936"/>
<reference evidence="1" key="1">
    <citation type="journal article" date="2020" name="Stud. Mycol.">
        <title>101 Dothideomycetes genomes: a test case for predicting lifestyles and emergence of pathogens.</title>
        <authorList>
            <person name="Haridas S."/>
            <person name="Albert R."/>
            <person name="Binder M."/>
            <person name="Bloem J."/>
            <person name="Labutti K."/>
            <person name="Salamov A."/>
            <person name="Andreopoulos B."/>
            <person name="Baker S."/>
            <person name="Barry K."/>
            <person name="Bills G."/>
            <person name="Bluhm B."/>
            <person name="Cannon C."/>
            <person name="Castanera R."/>
            <person name="Culley D."/>
            <person name="Daum C."/>
            <person name="Ezra D."/>
            <person name="Gonzalez J."/>
            <person name="Henrissat B."/>
            <person name="Kuo A."/>
            <person name="Liang C."/>
            <person name="Lipzen A."/>
            <person name="Lutzoni F."/>
            <person name="Magnuson J."/>
            <person name="Mondo S."/>
            <person name="Nolan M."/>
            <person name="Ohm R."/>
            <person name="Pangilinan J."/>
            <person name="Park H.-J."/>
            <person name="Ramirez L."/>
            <person name="Alfaro M."/>
            <person name="Sun H."/>
            <person name="Tritt A."/>
            <person name="Yoshinaga Y."/>
            <person name="Zwiers L.-H."/>
            <person name="Turgeon B."/>
            <person name="Goodwin S."/>
            <person name="Spatafora J."/>
            <person name="Crous P."/>
            <person name="Grigoriev I."/>
        </authorList>
    </citation>
    <scope>NUCLEOTIDE SEQUENCE</scope>
    <source>
        <strain evidence="1">CBS 175.79</strain>
    </source>
</reference>
<evidence type="ECO:0000313" key="1">
    <source>
        <dbReference type="EMBL" id="KAF2015207.1"/>
    </source>
</evidence>
<dbReference type="Proteomes" id="UP000799778">
    <property type="component" value="Unassembled WGS sequence"/>
</dbReference>
<accession>A0A6A5XQU1</accession>
<evidence type="ECO:0000313" key="2">
    <source>
        <dbReference type="Proteomes" id="UP000799778"/>
    </source>
</evidence>
<dbReference type="EMBL" id="ML978069">
    <property type="protein sequence ID" value="KAF2015207.1"/>
    <property type="molecule type" value="Genomic_DNA"/>
</dbReference>
<dbReference type="RefSeq" id="XP_033383546.1">
    <property type="nucleotide sequence ID" value="XM_033521539.1"/>
</dbReference>
<sequence length="110" mass="12573">MKMASSSKFEVKCTPPDASIRACGVNLRRRFMQYCFRSPCIVLQLLTMLIFEKRIWCLHAAPFPLAGCPRSSWHSRYLTNEEGMWAGIMSVIRRDSMYAVHGVSQSYASC</sequence>
<protein>
    <submittedName>
        <fullName evidence="1">Uncharacterized protein</fullName>
    </submittedName>
</protein>
<dbReference type="AlphaFoldDB" id="A0A6A5XQU1"/>